<dbReference type="PANTHER" id="PTHR39206">
    <property type="entry name" value="SLL8004 PROTEIN"/>
    <property type="match status" value="1"/>
</dbReference>
<dbReference type="GeneID" id="93409316"/>
<dbReference type="SUPFAM" id="SSF52540">
    <property type="entry name" value="P-loop containing nucleoside triphosphate hydrolases"/>
    <property type="match status" value="1"/>
</dbReference>
<dbReference type="AlphaFoldDB" id="A0AAW6I9E8"/>
<evidence type="ECO:0008006" key="3">
    <source>
        <dbReference type="Google" id="ProtNLM"/>
    </source>
</evidence>
<dbReference type="InterPro" id="IPR027417">
    <property type="entry name" value="P-loop_NTPase"/>
</dbReference>
<dbReference type="EMBL" id="JAQPYX010000198">
    <property type="protein sequence ID" value="MDC7151629.1"/>
    <property type="molecule type" value="Genomic_DNA"/>
</dbReference>
<protein>
    <recommendedName>
        <fullName evidence="3">UDP-N-acetylglucosamine kinase</fullName>
    </recommendedName>
</protein>
<dbReference type="RefSeq" id="WP_008146069.1">
    <property type="nucleotide sequence ID" value="NZ_CABJAU010000010.1"/>
</dbReference>
<comment type="caution">
    <text evidence="1">The sequence shown here is derived from an EMBL/GenBank/DDBJ whole genome shotgun (WGS) entry which is preliminary data.</text>
</comment>
<gene>
    <name evidence="1" type="ORF">PQG89_19800</name>
</gene>
<proteinExistence type="predicted"/>
<name>A0AAW6I9E8_9BACT</name>
<evidence type="ECO:0000313" key="2">
    <source>
        <dbReference type="Proteomes" id="UP001213646"/>
    </source>
</evidence>
<reference evidence="1" key="1">
    <citation type="submission" date="2023-01" db="EMBL/GenBank/DDBJ databases">
        <title>Exploring GABA producing Bacteroides strains toward improving mental health.</title>
        <authorList>
            <person name="Yousuf B."/>
            <person name="Bouhlel N.E."/>
            <person name="Mottawea W."/>
            <person name="Hammami R."/>
        </authorList>
    </citation>
    <scope>NUCLEOTIDE SEQUENCE</scope>
    <source>
        <strain evidence="1">UO.H1047</strain>
    </source>
</reference>
<dbReference type="PANTHER" id="PTHR39206:SF1">
    <property type="entry name" value="SLL8004 PROTEIN"/>
    <property type="match status" value="1"/>
</dbReference>
<organism evidence="1 2">
    <name type="scientific">Parabacteroides johnsonii</name>
    <dbReference type="NCBI Taxonomy" id="387661"/>
    <lineage>
        <taxon>Bacteria</taxon>
        <taxon>Pseudomonadati</taxon>
        <taxon>Bacteroidota</taxon>
        <taxon>Bacteroidia</taxon>
        <taxon>Bacteroidales</taxon>
        <taxon>Tannerellaceae</taxon>
        <taxon>Parabacteroides</taxon>
    </lineage>
</organism>
<dbReference type="Gene3D" id="3.40.50.300">
    <property type="entry name" value="P-loop containing nucleotide triphosphate hydrolases"/>
    <property type="match status" value="1"/>
</dbReference>
<sequence>MNPILHIVMGPNGAGKSTFGSLYTDGIPVYDPDKRGMEIRTYIKNLSKSQRKQLYPAYTNDMFEELFDELTADYQWEEYDELRKHCIADSIDFALETPFADNFGLNQVLYFKAHGYHIHGIFFGLNTVAQSIANVSLRVKKKGHDLPLQSIEWNFNQCYVNLKKYMGLFESILFMDAQNPLNNPVLVAQYKDNRFMNILPGEAGWLRRLT</sequence>
<dbReference type="Proteomes" id="UP001213646">
    <property type="component" value="Unassembled WGS sequence"/>
</dbReference>
<accession>A0AAW6I9E8</accession>
<evidence type="ECO:0000313" key="1">
    <source>
        <dbReference type="EMBL" id="MDC7151629.1"/>
    </source>
</evidence>